<dbReference type="AlphaFoldDB" id="A0A8J7A579"/>
<protein>
    <submittedName>
        <fullName evidence="4">Fe-S cluster assembly protein SufD</fullName>
    </submittedName>
</protein>
<accession>A0A8J7A579</accession>
<dbReference type="InterPro" id="IPR011542">
    <property type="entry name" value="SUF_FeS_clus_asmbl_SufD"/>
</dbReference>
<dbReference type="SUPFAM" id="SSF101960">
    <property type="entry name" value="Stabilizer of iron transporter SufD"/>
    <property type="match status" value="1"/>
</dbReference>
<dbReference type="InterPro" id="IPR000825">
    <property type="entry name" value="SUF_FeS_clus_asmbl_SufBD_core"/>
</dbReference>
<dbReference type="NCBIfam" id="TIGR01981">
    <property type="entry name" value="sufD"/>
    <property type="match status" value="1"/>
</dbReference>
<name>A0A8J7A579_9CYAN</name>
<dbReference type="PANTHER" id="PTHR43575">
    <property type="entry name" value="PROTEIN ABCI7, CHLOROPLASTIC"/>
    <property type="match status" value="1"/>
</dbReference>
<organism evidence="4 5">
    <name type="scientific">Vasconcelosia minhoensis LEGE 07310</name>
    <dbReference type="NCBI Taxonomy" id="915328"/>
    <lineage>
        <taxon>Bacteria</taxon>
        <taxon>Bacillati</taxon>
        <taxon>Cyanobacteriota</taxon>
        <taxon>Cyanophyceae</taxon>
        <taxon>Nodosilineales</taxon>
        <taxon>Cymatolegaceae</taxon>
        <taxon>Vasconcelosia</taxon>
        <taxon>Vasconcelosia minhoensis</taxon>
    </lineage>
</organism>
<dbReference type="RefSeq" id="WP_193904862.1">
    <property type="nucleotide sequence ID" value="NZ_JADEXG010000004.1"/>
</dbReference>
<evidence type="ECO:0000313" key="5">
    <source>
        <dbReference type="Proteomes" id="UP000636505"/>
    </source>
</evidence>
<proteinExistence type="inferred from homology"/>
<evidence type="ECO:0000256" key="1">
    <source>
        <dbReference type="ARBA" id="ARBA00043967"/>
    </source>
</evidence>
<dbReference type="InterPro" id="IPR045595">
    <property type="entry name" value="SufBD_N"/>
</dbReference>
<dbReference type="Pfam" id="PF01458">
    <property type="entry name" value="SUFBD_core"/>
    <property type="match status" value="1"/>
</dbReference>
<dbReference type="InterPro" id="IPR037284">
    <property type="entry name" value="SUF_FeS_clus_asmbl_SufBD_sf"/>
</dbReference>
<gene>
    <name evidence="4" type="primary">sufD</name>
    <name evidence="4" type="ORF">IQ241_02605</name>
</gene>
<dbReference type="Proteomes" id="UP000636505">
    <property type="component" value="Unassembled WGS sequence"/>
</dbReference>
<reference evidence="4" key="1">
    <citation type="submission" date="2020-10" db="EMBL/GenBank/DDBJ databases">
        <authorList>
            <person name="Castelo-Branco R."/>
            <person name="Eusebio N."/>
            <person name="Adriana R."/>
            <person name="Vieira A."/>
            <person name="Brugerolle De Fraissinette N."/>
            <person name="Rezende De Castro R."/>
            <person name="Schneider M.P."/>
            <person name="Vasconcelos V."/>
            <person name="Leao P.N."/>
        </authorList>
    </citation>
    <scope>NUCLEOTIDE SEQUENCE</scope>
    <source>
        <strain evidence="4">LEGE 07310</strain>
    </source>
</reference>
<dbReference type="PANTHER" id="PTHR43575:SF1">
    <property type="entry name" value="PROTEIN ABCI7, CHLOROPLASTIC"/>
    <property type="match status" value="1"/>
</dbReference>
<dbReference type="EMBL" id="JADEXG010000004">
    <property type="protein sequence ID" value="MBE9076195.1"/>
    <property type="molecule type" value="Genomic_DNA"/>
</dbReference>
<comment type="caution">
    <text evidence="4">The sequence shown here is derived from an EMBL/GenBank/DDBJ whole genome shotgun (WGS) entry which is preliminary data.</text>
</comment>
<keyword evidence="5" id="KW-1185">Reference proteome</keyword>
<comment type="similarity">
    <text evidence="1">Belongs to the iron-sulfur cluster assembly SufBD family.</text>
</comment>
<sequence>MSQAIANRATYLSALLEQATAAAERSGLALDDLRSTAQALVSERSFPSGREEEWRFTDLREMLSNPFQSAVLPTDLEGLRPTVEKLTLPEAKQRIVLVNGHYADSLSELDAGGEIAIALLSQLIETDRDRILKHLARIQGSNEVFTALNTAGFADATVIQAGSSQAEIAPVQIIYLSLPGSTPVIAQPRCLVLAAANSRLSLVETYWGNAETPYFTNSVTEFWLEANAQVEHTRIQQEGAETFHIAKTAVSQGRDSRYTSTAIDLGAKLSRHHLEVYQTGPQTDTRLYGLSALQSAQLADTHSLIALSQPYGTADQVQKNVISDRAHAVFNGKVFVPREAQLTNAAQLNRNLLLSNQARVDTKPELEIIANDVKCAHGATVSQLEADEVFYLESRGIRADQAQRLLVYAFAAEVIEKISLPSLRESLSQHVTDWIH</sequence>
<feature type="domain" description="SUF system FeS cluster assembly SufBD N-terminal" evidence="3">
    <location>
        <begin position="9"/>
        <end position="165"/>
    </location>
</feature>
<dbReference type="Pfam" id="PF19295">
    <property type="entry name" value="SufBD_N"/>
    <property type="match status" value="1"/>
</dbReference>
<evidence type="ECO:0000259" key="2">
    <source>
        <dbReference type="Pfam" id="PF01458"/>
    </source>
</evidence>
<feature type="domain" description="SUF system FeS cluster assembly SufBD core" evidence="2">
    <location>
        <begin position="184"/>
        <end position="410"/>
    </location>
</feature>
<evidence type="ECO:0000259" key="3">
    <source>
        <dbReference type="Pfam" id="PF19295"/>
    </source>
</evidence>
<dbReference type="GO" id="GO:0016226">
    <property type="term" value="P:iron-sulfur cluster assembly"/>
    <property type="evidence" value="ECO:0007669"/>
    <property type="project" value="InterPro"/>
</dbReference>
<dbReference type="InterPro" id="IPR055346">
    <property type="entry name" value="Fe-S_cluster_assembly_SufBD"/>
</dbReference>
<evidence type="ECO:0000313" key="4">
    <source>
        <dbReference type="EMBL" id="MBE9076195.1"/>
    </source>
</evidence>